<dbReference type="PANTHER" id="PTHR21052">
    <property type="entry name" value="SPERMATOGENESIS ASSOCIATED 11-RELATED"/>
    <property type="match status" value="1"/>
</dbReference>
<proteinExistence type="predicted"/>
<evidence type="ECO:0000313" key="3">
    <source>
        <dbReference type="Proteomes" id="UP000321518"/>
    </source>
</evidence>
<dbReference type="GO" id="GO:0006631">
    <property type="term" value="P:fatty acid metabolic process"/>
    <property type="evidence" value="ECO:0007669"/>
    <property type="project" value="TreeGrafter"/>
</dbReference>
<dbReference type="InterPro" id="IPR005123">
    <property type="entry name" value="Oxoglu/Fe-dep_dioxygenase_dom"/>
</dbReference>
<sequence>MADEAYVWEEGHFDGVIKQYREMLVREGMWEKVADGDEQAGLAEALEKVYSLLPPPPQSLSQSTPSLSSLSPPQHLIMHVLHLSSRGAIYPHVDNLEAFGRTIIGISLGGPRVMRFKQVSEPQDGIVKDGPSDFEVLLEPGSAYIQAEPLRTHYTHEVLETGKWEGRTVGGTQRLRSPAN</sequence>
<dbReference type="InterPro" id="IPR032870">
    <property type="entry name" value="ALKBH7-like"/>
</dbReference>
<protein>
    <submittedName>
        <fullName evidence="2">Oxoglutarate/iron-dependent oxygenase</fullName>
    </submittedName>
</protein>
<evidence type="ECO:0000259" key="1">
    <source>
        <dbReference type="PROSITE" id="PS51471"/>
    </source>
</evidence>
<evidence type="ECO:0000313" key="2">
    <source>
        <dbReference type="EMBL" id="GEM12680.1"/>
    </source>
</evidence>
<dbReference type="PROSITE" id="PS51471">
    <property type="entry name" value="FE2OG_OXY"/>
    <property type="match status" value="1"/>
</dbReference>
<dbReference type="InterPro" id="IPR037151">
    <property type="entry name" value="AlkB-like_sf"/>
</dbReference>
<reference evidence="2 3" key="1">
    <citation type="submission" date="2019-07" db="EMBL/GenBank/DDBJ databases">
        <title>Rhodotorula toruloides NBRC10032 genome sequencing.</title>
        <authorList>
            <person name="Shida Y."/>
            <person name="Takaku H."/>
            <person name="Ogasawara W."/>
            <person name="Mori K."/>
        </authorList>
    </citation>
    <scope>NUCLEOTIDE SEQUENCE [LARGE SCALE GENOMIC DNA]</scope>
    <source>
        <strain evidence="2 3">NBRC10032</strain>
    </source>
</reference>
<comment type="caution">
    <text evidence="2">The sequence shown here is derived from an EMBL/GenBank/DDBJ whole genome shotgun (WGS) entry which is preliminary data.</text>
</comment>
<dbReference type="GO" id="GO:0016706">
    <property type="term" value="F:2-oxoglutarate-dependent dioxygenase activity"/>
    <property type="evidence" value="ECO:0007669"/>
    <property type="project" value="TreeGrafter"/>
</dbReference>
<feature type="domain" description="Fe2OG dioxygenase" evidence="1">
    <location>
        <begin position="72"/>
        <end position="177"/>
    </location>
</feature>
<name>A0A511KQM6_RHOTO</name>
<dbReference type="GO" id="GO:0005759">
    <property type="term" value="C:mitochondrial matrix"/>
    <property type="evidence" value="ECO:0007669"/>
    <property type="project" value="TreeGrafter"/>
</dbReference>
<dbReference type="SUPFAM" id="SSF51197">
    <property type="entry name" value="Clavaminate synthase-like"/>
    <property type="match status" value="1"/>
</dbReference>
<dbReference type="GO" id="GO:0006974">
    <property type="term" value="P:DNA damage response"/>
    <property type="evidence" value="ECO:0007669"/>
    <property type="project" value="InterPro"/>
</dbReference>
<dbReference type="OrthoDB" id="28127at2759"/>
<gene>
    <name evidence="2" type="ORF">Rt10032_c24g6697</name>
</gene>
<accession>A0A511KQM6</accession>
<dbReference type="InterPro" id="IPR027450">
    <property type="entry name" value="AlkB-like"/>
</dbReference>
<dbReference type="Proteomes" id="UP000321518">
    <property type="component" value="Unassembled WGS sequence"/>
</dbReference>
<dbReference type="PANTHER" id="PTHR21052:SF0">
    <property type="entry name" value="ALPHA-KETOGLUTARATE-DEPENDENT DIOXYGENASE ALKB HOMOLOG 7, MITOCHONDRIAL"/>
    <property type="match status" value="1"/>
</dbReference>
<dbReference type="EMBL" id="BJWK01000024">
    <property type="protein sequence ID" value="GEM12680.1"/>
    <property type="molecule type" value="Genomic_DNA"/>
</dbReference>
<organism evidence="2 3">
    <name type="scientific">Rhodotorula toruloides</name>
    <name type="common">Yeast</name>
    <name type="synonym">Rhodosporidium toruloides</name>
    <dbReference type="NCBI Taxonomy" id="5286"/>
    <lineage>
        <taxon>Eukaryota</taxon>
        <taxon>Fungi</taxon>
        <taxon>Dikarya</taxon>
        <taxon>Basidiomycota</taxon>
        <taxon>Pucciniomycotina</taxon>
        <taxon>Microbotryomycetes</taxon>
        <taxon>Sporidiobolales</taxon>
        <taxon>Sporidiobolaceae</taxon>
        <taxon>Rhodotorula</taxon>
    </lineage>
</organism>
<dbReference type="AlphaFoldDB" id="A0A511KQM6"/>
<dbReference type="Gene3D" id="2.60.120.590">
    <property type="entry name" value="Alpha-ketoglutarate-dependent dioxygenase AlkB-like"/>
    <property type="match status" value="1"/>
</dbReference>
<dbReference type="Pfam" id="PF13532">
    <property type="entry name" value="2OG-FeII_Oxy_2"/>
    <property type="match status" value="1"/>
</dbReference>